<dbReference type="Proteomes" id="UP001596186">
    <property type="component" value="Unassembled WGS sequence"/>
</dbReference>
<dbReference type="RefSeq" id="WP_125593812.1">
    <property type="nucleotide sequence ID" value="NZ_JBHSSN010000004.1"/>
</dbReference>
<accession>A0ABW1UVA8</accession>
<feature type="binding site" evidence="7">
    <location>
        <position position="176"/>
    </location>
    <ligand>
        <name>substrate</name>
    </ligand>
</feature>
<comment type="catalytic activity">
    <reaction evidence="7">
        <text>dITP + H2O = dIMP + diphosphate + H(+)</text>
        <dbReference type="Rhea" id="RHEA:28342"/>
        <dbReference type="ChEBI" id="CHEBI:15377"/>
        <dbReference type="ChEBI" id="CHEBI:15378"/>
        <dbReference type="ChEBI" id="CHEBI:33019"/>
        <dbReference type="ChEBI" id="CHEBI:61194"/>
        <dbReference type="ChEBI" id="CHEBI:61382"/>
        <dbReference type="EC" id="3.6.1.66"/>
    </reaction>
</comment>
<dbReference type="EMBL" id="JBHSSN010000004">
    <property type="protein sequence ID" value="MFC6322957.1"/>
    <property type="molecule type" value="Genomic_DNA"/>
</dbReference>
<comment type="caution">
    <text evidence="7">Lacks conserved residue(s) required for the propagation of feature annotation.</text>
</comment>
<keyword evidence="3 7" id="KW-0547">Nucleotide-binding</keyword>
<comment type="cofactor">
    <cofactor evidence="7">
        <name>Mg(2+)</name>
        <dbReference type="ChEBI" id="CHEBI:18420"/>
    </cofactor>
    <text evidence="7">Binds 1 Mg(2+) ion per subunit.</text>
</comment>
<dbReference type="EC" id="3.6.1.66" evidence="7"/>
<protein>
    <recommendedName>
        <fullName evidence="7">dITP/XTP pyrophosphatase</fullName>
        <ecNumber evidence="7">3.6.1.66</ecNumber>
    </recommendedName>
    <alternativeName>
        <fullName evidence="7">Non-canonical purine NTP pyrophosphatase</fullName>
    </alternativeName>
    <alternativeName>
        <fullName evidence="7">Non-standard purine NTP pyrophosphatase</fullName>
    </alternativeName>
    <alternativeName>
        <fullName evidence="7">Nucleoside-triphosphate diphosphatase</fullName>
    </alternativeName>
    <alternativeName>
        <fullName evidence="7">Nucleoside-triphosphate pyrophosphatase</fullName>
        <shortName evidence="7">NTPase</shortName>
    </alternativeName>
</protein>
<comment type="catalytic activity">
    <reaction evidence="7">
        <text>XTP + H2O = XMP + diphosphate + H(+)</text>
        <dbReference type="Rhea" id="RHEA:28610"/>
        <dbReference type="ChEBI" id="CHEBI:15377"/>
        <dbReference type="ChEBI" id="CHEBI:15378"/>
        <dbReference type="ChEBI" id="CHEBI:33019"/>
        <dbReference type="ChEBI" id="CHEBI:57464"/>
        <dbReference type="ChEBI" id="CHEBI:61314"/>
        <dbReference type="EC" id="3.6.1.66"/>
    </reaction>
</comment>
<evidence type="ECO:0000256" key="5">
    <source>
        <dbReference type="ARBA" id="ARBA00022842"/>
    </source>
</evidence>
<gene>
    <name evidence="9" type="ORF">ACFP1F_04140</name>
</gene>
<dbReference type="SUPFAM" id="SSF52972">
    <property type="entry name" value="ITPase-like"/>
    <property type="match status" value="1"/>
</dbReference>
<feature type="binding site" evidence="7">
    <location>
        <position position="70"/>
    </location>
    <ligand>
        <name>Mg(2+)</name>
        <dbReference type="ChEBI" id="CHEBI:18420"/>
    </ligand>
</feature>
<evidence type="ECO:0000256" key="7">
    <source>
        <dbReference type="HAMAP-Rule" id="MF_01405"/>
    </source>
</evidence>
<evidence type="ECO:0000256" key="2">
    <source>
        <dbReference type="ARBA" id="ARBA00022723"/>
    </source>
</evidence>
<feature type="active site" description="Proton acceptor" evidence="7">
    <location>
        <position position="70"/>
    </location>
</feature>
<evidence type="ECO:0000256" key="4">
    <source>
        <dbReference type="ARBA" id="ARBA00022801"/>
    </source>
</evidence>
<dbReference type="NCBIfam" id="NF011397">
    <property type="entry name" value="PRK14822.1"/>
    <property type="match status" value="1"/>
</dbReference>
<dbReference type="PANTHER" id="PTHR11067:SF9">
    <property type="entry name" value="INOSINE TRIPHOSPHATE PYROPHOSPHATASE"/>
    <property type="match status" value="1"/>
</dbReference>
<feature type="binding site" evidence="7">
    <location>
        <position position="71"/>
    </location>
    <ligand>
        <name>substrate</name>
    </ligand>
</feature>
<dbReference type="GO" id="GO:0036220">
    <property type="term" value="F:ITP diphosphatase activity"/>
    <property type="evidence" value="ECO:0007669"/>
    <property type="project" value="UniProtKB-EC"/>
</dbReference>
<keyword evidence="4 7" id="KW-0378">Hydrolase</keyword>
<evidence type="ECO:0000256" key="6">
    <source>
        <dbReference type="ARBA" id="ARBA00023080"/>
    </source>
</evidence>
<dbReference type="InterPro" id="IPR020922">
    <property type="entry name" value="dITP/XTP_pyrophosphatase"/>
</dbReference>
<dbReference type="Pfam" id="PF01725">
    <property type="entry name" value="Ham1p_like"/>
    <property type="match status" value="1"/>
</dbReference>
<comment type="caution">
    <text evidence="9">The sequence shown here is derived from an EMBL/GenBank/DDBJ whole genome shotgun (WGS) entry which is preliminary data.</text>
</comment>
<dbReference type="InterPro" id="IPR002637">
    <property type="entry name" value="RdgB/HAM1"/>
</dbReference>
<dbReference type="InterPro" id="IPR029001">
    <property type="entry name" value="ITPase-like_fam"/>
</dbReference>
<dbReference type="CDD" id="cd00515">
    <property type="entry name" value="HAM1"/>
    <property type="match status" value="1"/>
</dbReference>
<dbReference type="PANTHER" id="PTHR11067">
    <property type="entry name" value="INOSINE TRIPHOSPHATE PYROPHOSPHATASE/HAM1 PROTEIN"/>
    <property type="match status" value="1"/>
</dbReference>
<dbReference type="Gene3D" id="3.90.950.10">
    <property type="match status" value="1"/>
</dbReference>
<reference evidence="10" key="1">
    <citation type="journal article" date="2019" name="Int. J. Syst. Evol. Microbiol.">
        <title>The Global Catalogue of Microorganisms (GCM) 10K type strain sequencing project: providing services to taxonomists for standard genome sequencing and annotation.</title>
        <authorList>
            <consortium name="The Broad Institute Genomics Platform"/>
            <consortium name="The Broad Institute Genome Sequencing Center for Infectious Disease"/>
            <person name="Wu L."/>
            <person name="Ma J."/>
        </authorList>
    </citation>
    <scope>NUCLEOTIDE SEQUENCE [LARGE SCALE GENOMIC DNA]</scope>
    <source>
        <strain evidence="10">CCM 8895</strain>
    </source>
</reference>
<keyword evidence="6 7" id="KW-0546">Nucleotide metabolism</keyword>
<evidence type="ECO:0000256" key="8">
    <source>
        <dbReference type="RuleBase" id="RU003781"/>
    </source>
</evidence>
<comment type="function">
    <text evidence="7">Pyrophosphatase that catalyzes the hydrolysis of nucleoside triphosphates to their monophosphate derivatives, with a high preference for the non-canonical purine nucleotides XTP (xanthosine triphosphate), dITP (deoxyinosine triphosphate) and ITP. Seems to function as a house-cleaning enzyme that removes non-canonical purine nucleotides from the nucleotide pool, thus preventing their incorporation into DNA/RNA and avoiding chromosomal lesions.</text>
</comment>
<keyword evidence="2 7" id="KW-0479">Metal-binding</keyword>
<feature type="binding site" evidence="7">
    <location>
        <begin position="8"/>
        <end position="13"/>
    </location>
    <ligand>
        <name>substrate</name>
    </ligand>
</feature>
<feature type="binding site" evidence="7">
    <location>
        <begin position="153"/>
        <end position="156"/>
    </location>
    <ligand>
        <name>substrate</name>
    </ligand>
</feature>
<comment type="similarity">
    <text evidence="1 7 8">Belongs to the HAM1 NTPase family.</text>
</comment>
<keyword evidence="5 7" id="KW-0460">Magnesium</keyword>
<evidence type="ECO:0000256" key="3">
    <source>
        <dbReference type="ARBA" id="ARBA00022741"/>
    </source>
</evidence>
<dbReference type="HAMAP" id="MF_01405">
    <property type="entry name" value="Non_canon_purine_NTPase"/>
    <property type="match status" value="1"/>
</dbReference>
<evidence type="ECO:0000313" key="10">
    <source>
        <dbReference type="Proteomes" id="UP001596186"/>
    </source>
</evidence>
<dbReference type="NCBIfam" id="TIGR00042">
    <property type="entry name" value="RdgB/HAM1 family non-canonical purine NTP pyrophosphatase"/>
    <property type="match status" value="1"/>
</dbReference>
<proteinExistence type="inferred from homology"/>
<keyword evidence="10" id="KW-1185">Reference proteome</keyword>
<organism evidence="9 10">
    <name type="scientific">Companilactobacillus baiquanensis</name>
    <dbReference type="NCBI Taxonomy" id="2486005"/>
    <lineage>
        <taxon>Bacteria</taxon>
        <taxon>Bacillati</taxon>
        <taxon>Bacillota</taxon>
        <taxon>Bacilli</taxon>
        <taxon>Lactobacillales</taxon>
        <taxon>Lactobacillaceae</taxon>
        <taxon>Companilactobacillus</taxon>
    </lineage>
</organism>
<feature type="binding site" evidence="7">
    <location>
        <begin position="181"/>
        <end position="182"/>
    </location>
    <ligand>
        <name>substrate</name>
    </ligand>
</feature>
<sequence length="199" mass="22388">MKEIIIATSNPNKAKEFRRIFDESEFELKTLLDLSDVPEIRETGSSFEENAKIKAHTVMKKFNLPTIADDSGLEVDALFGQPGIYSARYAGDHNDAANNAKLLAELGGVPAEKRNARFVTTLVFSNPKNEKDLVVEGEVKGQIATFPQGDNGFGYDPLFYLPELGKTMAELTLDQKNEISHRGRAIRKLEKEWLDWINW</sequence>
<comment type="catalytic activity">
    <reaction evidence="7">
        <text>ITP + H2O = IMP + diphosphate + H(+)</text>
        <dbReference type="Rhea" id="RHEA:29399"/>
        <dbReference type="ChEBI" id="CHEBI:15377"/>
        <dbReference type="ChEBI" id="CHEBI:15378"/>
        <dbReference type="ChEBI" id="CHEBI:33019"/>
        <dbReference type="ChEBI" id="CHEBI:58053"/>
        <dbReference type="ChEBI" id="CHEBI:61402"/>
        <dbReference type="EC" id="3.6.1.66"/>
    </reaction>
</comment>
<comment type="subunit">
    <text evidence="7">Homodimer.</text>
</comment>
<evidence type="ECO:0000313" key="9">
    <source>
        <dbReference type="EMBL" id="MFC6322957.1"/>
    </source>
</evidence>
<evidence type="ECO:0000256" key="1">
    <source>
        <dbReference type="ARBA" id="ARBA00008023"/>
    </source>
</evidence>
<name>A0ABW1UVA8_9LACO</name>